<feature type="compositionally biased region" description="Basic and acidic residues" evidence="1">
    <location>
        <begin position="9"/>
        <end position="18"/>
    </location>
</feature>
<dbReference type="Proteomes" id="UP000625631">
    <property type="component" value="Unassembled WGS sequence"/>
</dbReference>
<name>A0ABS0Q8I4_9BACT</name>
<gene>
    <name evidence="2" type="ORF">I7X13_13065</name>
</gene>
<dbReference type="EMBL" id="JAEDAE010000005">
    <property type="protein sequence ID" value="MBH8558989.1"/>
    <property type="molecule type" value="Genomic_DNA"/>
</dbReference>
<dbReference type="RefSeq" id="WP_198075840.1">
    <property type="nucleotide sequence ID" value="NZ_JAEDAE010000005.1"/>
</dbReference>
<organism evidence="2 3">
    <name type="scientific">Hymenobacter negativus</name>
    <dbReference type="NCBI Taxonomy" id="2795026"/>
    <lineage>
        <taxon>Bacteria</taxon>
        <taxon>Pseudomonadati</taxon>
        <taxon>Bacteroidota</taxon>
        <taxon>Cytophagia</taxon>
        <taxon>Cytophagales</taxon>
        <taxon>Hymenobacteraceae</taxon>
        <taxon>Hymenobacter</taxon>
    </lineage>
</organism>
<evidence type="ECO:0000313" key="2">
    <source>
        <dbReference type="EMBL" id="MBH8558989.1"/>
    </source>
</evidence>
<accession>A0ABS0Q8I4</accession>
<protein>
    <submittedName>
        <fullName evidence="2">Uncharacterized protein</fullName>
    </submittedName>
</protein>
<reference evidence="2 3" key="1">
    <citation type="submission" date="2020-12" db="EMBL/GenBank/DDBJ databases">
        <title>Hymenobacter sp.</title>
        <authorList>
            <person name="Kim M.K."/>
        </authorList>
    </citation>
    <scope>NUCLEOTIDE SEQUENCE [LARGE SCALE GENOMIC DNA]</scope>
    <source>
        <strain evidence="2 3">BT442</strain>
    </source>
</reference>
<comment type="caution">
    <text evidence="2">The sequence shown here is derived from an EMBL/GenBank/DDBJ whole genome shotgun (WGS) entry which is preliminary data.</text>
</comment>
<feature type="region of interest" description="Disordered" evidence="1">
    <location>
        <begin position="1"/>
        <end position="20"/>
    </location>
</feature>
<proteinExistence type="predicted"/>
<evidence type="ECO:0000313" key="3">
    <source>
        <dbReference type="Proteomes" id="UP000625631"/>
    </source>
</evidence>
<evidence type="ECO:0000256" key="1">
    <source>
        <dbReference type="SAM" id="MobiDB-lite"/>
    </source>
</evidence>
<keyword evidence="3" id="KW-1185">Reference proteome</keyword>
<sequence>MPQTPEQKAAAEKAKAEKAAVNQLQEGQHSAALKPIVFLRSHPNYAYNAGNKATLSQEHTDLLVNGGFARFDEAETAEAPTDEQR</sequence>